<evidence type="ECO:0000256" key="1">
    <source>
        <dbReference type="SAM" id="MobiDB-lite"/>
    </source>
</evidence>
<keyword evidence="3" id="KW-1185">Reference proteome</keyword>
<dbReference type="EMBL" id="CM000135">
    <property type="protein sequence ID" value="EEC66657.1"/>
    <property type="molecule type" value="Genomic_DNA"/>
</dbReference>
<name>B8BG05_ORYSI</name>
<dbReference type="AlphaFoldDB" id="B8BG05"/>
<gene>
    <name evidence="2" type="ORF">OsI_32929</name>
</gene>
<protein>
    <submittedName>
        <fullName evidence="2">Uncharacterized protein</fullName>
    </submittedName>
</protein>
<reference evidence="2 3" key="1">
    <citation type="journal article" date="2005" name="PLoS Biol.">
        <title>The genomes of Oryza sativa: a history of duplications.</title>
        <authorList>
            <person name="Yu J."/>
            <person name="Wang J."/>
            <person name="Lin W."/>
            <person name="Li S."/>
            <person name="Li H."/>
            <person name="Zhou J."/>
            <person name="Ni P."/>
            <person name="Dong W."/>
            <person name="Hu S."/>
            <person name="Zeng C."/>
            <person name="Zhang J."/>
            <person name="Zhang Y."/>
            <person name="Li R."/>
            <person name="Xu Z."/>
            <person name="Li S."/>
            <person name="Li X."/>
            <person name="Zheng H."/>
            <person name="Cong L."/>
            <person name="Lin L."/>
            <person name="Yin J."/>
            <person name="Geng J."/>
            <person name="Li G."/>
            <person name="Shi J."/>
            <person name="Liu J."/>
            <person name="Lv H."/>
            <person name="Li J."/>
            <person name="Wang J."/>
            <person name="Deng Y."/>
            <person name="Ran L."/>
            <person name="Shi X."/>
            <person name="Wang X."/>
            <person name="Wu Q."/>
            <person name="Li C."/>
            <person name="Ren X."/>
            <person name="Wang J."/>
            <person name="Wang X."/>
            <person name="Li D."/>
            <person name="Liu D."/>
            <person name="Zhang X."/>
            <person name="Ji Z."/>
            <person name="Zhao W."/>
            <person name="Sun Y."/>
            <person name="Zhang Z."/>
            <person name="Bao J."/>
            <person name="Han Y."/>
            <person name="Dong L."/>
            <person name="Ji J."/>
            <person name="Chen P."/>
            <person name="Wu S."/>
            <person name="Liu J."/>
            <person name="Xiao Y."/>
            <person name="Bu D."/>
            <person name="Tan J."/>
            <person name="Yang L."/>
            <person name="Ye C."/>
            <person name="Zhang J."/>
            <person name="Xu J."/>
            <person name="Zhou Y."/>
            <person name="Yu Y."/>
            <person name="Zhang B."/>
            <person name="Zhuang S."/>
            <person name="Wei H."/>
            <person name="Liu B."/>
            <person name="Lei M."/>
            <person name="Yu H."/>
            <person name="Li Y."/>
            <person name="Xu H."/>
            <person name="Wei S."/>
            <person name="He X."/>
            <person name="Fang L."/>
            <person name="Zhang Z."/>
            <person name="Zhang Y."/>
            <person name="Huang X."/>
            <person name="Su Z."/>
            <person name="Tong W."/>
            <person name="Li J."/>
            <person name="Tong Z."/>
            <person name="Li S."/>
            <person name="Ye J."/>
            <person name="Wang L."/>
            <person name="Fang L."/>
            <person name="Lei T."/>
            <person name="Chen C."/>
            <person name="Chen H."/>
            <person name="Xu Z."/>
            <person name="Li H."/>
            <person name="Huang H."/>
            <person name="Zhang F."/>
            <person name="Xu H."/>
            <person name="Li N."/>
            <person name="Zhao C."/>
            <person name="Li S."/>
            <person name="Dong L."/>
            <person name="Huang Y."/>
            <person name="Li L."/>
            <person name="Xi Y."/>
            <person name="Qi Q."/>
            <person name="Li W."/>
            <person name="Zhang B."/>
            <person name="Hu W."/>
            <person name="Zhang Y."/>
            <person name="Tian X."/>
            <person name="Jiao Y."/>
            <person name="Liang X."/>
            <person name="Jin J."/>
            <person name="Gao L."/>
            <person name="Zheng W."/>
            <person name="Hao B."/>
            <person name="Liu S."/>
            <person name="Wang W."/>
            <person name="Yuan L."/>
            <person name="Cao M."/>
            <person name="McDermott J."/>
            <person name="Samudrala R."/>
            <person name="Wang J."/>
            <person name="Wong G.K."/>
            <person name="Yang H."/>
        </authorList>
    </citation>
    <scope>NUCLEOTIDE SEQUENCE [LARGE SCALE GENOMIC DNA]</scope>
    <source>
        <strain evidence="3">cv. 93-11</strain>
    </source>
</reference>
<feature type="region of interest" description="Disordered" evidence="1">
    <location>
        <begin position="114"/>
        <end position="143"/>
    </location>
</feature>
<feature type="region of interest" description="Disordered" evidence="1">
    <location>
        <begin position="171"/>
        <end position="200"/>
    </location>
</feature>
<dbReference type="Proteomes" id="UP000007015">
    <property type="component" value="Chromosome 10"/>
</dbReference>
<accession>B8BG05</accession>
<feature type="compositionally biased region" description="Low complexity" evidence="1">
    <location>
        <begin position="114"/>
        <end position="125"/>
    </location>
</feature>
<sequence length="200" mass="21856">MYQPMLCCAAPAAEERHQRQGIACTVPRRNRIGIVPLVPGTRDTWYLVPMIPGTWVAWRRRRRWRIRWSARQSVEEEAAANPIVVEVEQPMRRPTRAGSQSSAVREASLRATLAEAAPSSSSSAARVLSRQEKLPPGNTFPGASSGLRVPLPLSLLFTAPVAKLLVVTSTPAEVGQRRQGQRQAPASTSVLHAQCATPHS</sequence>
<evidence type="ECO:0000313" key="2">
    <source>
        <dbReference type="EMBL" id="EEC66657.1"/>
    </source>
</evidence>
<dbReference type="Gramene" id="BGIOSGA032627-TA">
    <property type="protein sequence ID" value="BGIOSGA032627-PA"/>
    <property type="gene ID" value="BGIOSGA032627"/>
</dbReference>
<feature type="compositionally biased region" description="Polar residues" evidence="1">
    <location>
        <begin position="184"/>
        <end position="200"/>
    </location>
</feature>
<evidence type="ECO:0000313" key="3">
    <source>
        <dbReference type="Proteomes" id="UP000007015"/>
    </source>
</evidence>
<proteinExistence type="predicted"/>
<dbReference type="OMA" id="IRWSARQ"/>
<dbReference type="HOGENOM" id="CLU_118303_0_0_1"/>
<organism evidence="2 3">
    <name type="scientific">Oryza sativa subsp. indica</name>
    <name type="common">Rice</name>
    <dbReference type="NCBI Taxonomy" id="39946"/>
    <lineage>
        <taxon>Eukaryota</taxon>
        <taxon>Viridiplantae</taxon>
        <taxon>Streptophyta</taxon>
        <taxon>Embryophyta</taxon>
        <taxon>Tracheophyta</taxon>
        <taxon>Spermatophyta</taxon>
        <taxon>Magnoliopsida</taxon>
        <taxon>Liliopsida</taxon>
        <taxon>Poales</taxon>
        <taxon>Poaceae</taxon>
        <taxon>BOP clade</taxon>
        <taxon>Oryzoideae</taxon>
        <taxon>Oryzeae</taxon>
        <taxon>Oryzinae</taxon>
        <taxon>Oryza</taxon>
        <taxon>Oryza sativa</taxon>
    </lineage>
</organism>